<dbReference type="EMBL" id="JAAAXJ010000003">
    <property type="protein sequence ID" value="NBJ24385.1"/>
    <property type="molecule type" value="Genomic_DNA"/>
</dbReference>
<keyword evidence="6 9" id="KW-1133">Transmembrane helix</keyword>
<keyword evidence="4" id="KW-0997">Cell inner membrane</keyword>
<dbReference type="Proteomes" id="UP000818323">
    <property type="component" value="Unassembled WGS sequence"/>
</dbReference>
<feature type="transmembrane region" description="Helical" evidence="9">
    <location>
        <begin position="118"/>
        <end position="139"/>
    </location>
</feature>
<proteinExistence type="inferred from homology"/>
<evidence type="ECO:0000256" key="9">
    <source>
        <dbReference type="SAM" id="Phobius"/>
    </source>
</evidence>
<keyword evidence="2" id="KW-0813">Transport</keyword>
<gene>
    <name evidence="10" type="ORF">GR303_08455</name>
</gene>
<feature type="transmembrane region" description="Helical" evidence="9">
    <location>
        <begin position="6"/>
        <end position="27"/>
    </location>
</feature>
<evidence type="ECO:0000256" key="3">
    <source>
        <dbReference type="ARBA" id="ARBA00022475"/>
    </source>
</evidence>
<dbReference type="Pfam" id="PF04143">
    <property type="entry name" value="Sulf_transp"/>
    <property type="match status" value="1"/>
</dbReference>
<dbReference type="RefSeq" id="WP_161722387.1">
    <property type="nucleotide sequence ID" value="NZ_JAAAXI010000004.1"/>
</dbReference>
<evidence type="ECO:0000313" key="10">
    <source>
        <dbReference type="EMBL" id="NBJ24385.1"/>
    </source>
</evidence>
<evidence type="ECO:0000256" key="6">
    <source>
        <dbReference type="ARBA" id="ARBA00022989"/>
    </source>
</evidence>
<evidence type="ECO:0000256" key="7">
    <source>
        <dbReference type="ARBA" id="ARBA00023136"/>
    </source>
</evidence>
<keyword evidence="3" id="KW-1003">Cell membrane</keyword>
<keyword evidence="11" id="KW-1185">Reference proteome</keyword>
<dbReference type="InterPro" id="IPR007272">
    <property type="entry name" value="Sulf_transp_TsuA/YedE"/>
</dbReference>
<comment type="caution">
    <text evidence="10">The sequence shown here is derived from an EMBL/GenBank/DDBJ whole genome shotgun (WGS) entry which is preliminary data.</text>
</comment>
<feature type="transmembrane region" description="Helical" evidence="9">
    <location>
        <begin position="80"/>
        <end position="97"/>
    </location>
</feature>
<sequence>MENFTPVSALIGGLMIGASAALFLVLNGRVAGISGILGGLLHPARIEIGWRLAFLAGLFIAPLVYAAVGGALPPVELDGSLPLVILAGLIVGFGTRLGAGCTSGHGVCGIGRGSPRSLAATAVFMITAIATVFVTRHLIGM</sequence>
<name>A0ABW9YY11_9HYPH</name>
<evidence type="ECO:0000256" key="2">
    <source>
        <dbReference type="ARBA" id="ARBA00022448"/>
    </source>
</evidence>
<feature type="transmembrane region" description="Helical" evidence="9">
    <location>
        <begin position="48"/>
        <end position="68"/>
    </location>
</feature>
<dbReference type="PANTHER" id="PTHR30574:SF1">
    <property type="entry name" value="SULPHUR TRANSPORT DOMAIN-CONTAINING PROTEIN"/>
    <property type="match status" value="1"/>
</dbReference>
<dbReference type="PANTHER" id="PTHR30574">
    <property type="entry name" value="INNER MEMBRANE PROTEIN YEDE"/>
    <property type="match status" value="1"/>
</dbReference>
<evidence type="ECO:0000256" key="5">
    <source>
        <dbReference type="ARBA" id="ARBA00022692"/>
    </source>
</evidence>
<organism evidence="10 11">
    <name type="scientific">Microvirga arsenatis</name>
    <dbReference type="NCBI Taxonomy" id="2692265"/>
    <lineage>
        <taxon>Bacteria</taxon>
        <taxon>Pseudomonadati</taxon>
        <taxon>Pseudomonadota</taxon>
        <taxon>Alphaproteobacteria</taxon>
        <taxon>Hyphomicrobiales</taxon>
        <taxon>Methylobacteriaceae</taxon>
        <taxon>Microvirga</taxon>
    </lineage>
</organism>
<keyword evidence="7 9" id="KW-0472">Membrane</keyword>
<reference evidence="10 11" key="1">
    <citation type="submission" date="2020-01" db="EMBL/GenBank/DDBJ databases">
        <title>Microvirga sp. nov., an arsenate reduction bacterium isolated from Tibet hotspring sediments.</title>
        <authorList>
            <person name="Yuan C.-G."/>
        </authorList>
    </citation>
    <scope>NUCLEOTIDE SEQUENCE [LARGE SCALE GENOMIC DNA]</scope>
    <source>
        <strain evidence="10 11">SYSU G3D203</strain>
    </source>
</reference>
<comment type="similarity">
    <text evidence="8">Belongs to the TsuA/YedE (TC 9.B.102) family.</text>
</comment>
<evidence type="ECO:0000313" key="11">
    <source>
        <dbReference type="Proteomes" id="UP000818323"/>
    </source>
</evidence>
<protein>
    <submittedName>
        <fullName evidence="10">YeeE/YedE family protein</fullName>
    </submittedName>
</protein>
<accession>A0ABW9YY11</accession>
<keyword evidence="5 9" id="KW-0812">Transmembrane</keyword>
<evidence type="ECO:0000256" key="8">
    <source>
        <dbReference type="ARBA" id="ARBA00035655"/>
    </source>
</evidence>
<evidence type="ECO:0000256" key="4">
    <source>
        <dbReference type="ARBA" id="ARBA00022519"/>
    </source>
</evidence>
<comment type="subcellular location">
    <subcellularLocation>
        <location evidence="1">Cell inner membrane</location>
        <topology evidence="1">Multi-pass membrane protein</topology>
    </subcellularLocation>
</comment>
<evidence type="ECO:0000256" key="1">
    <source>
        <dbReference type="ARBA" id="ARBA00004429"/>
    </source>
</evidence>